<dbReference type="InterPro" id="IPR018378">
    <property type="entry name" value="C-type_lectin_CS"/>
</dbReference>
<name>A0AAV5ULL7_9BILA</name>
<evidence type="ECO:0000256" key="1">
    <source>
        <dbReference type="ARBA" id="ARBA00023157"/>
    </source>
</evidence>
<protein>
    <recommendedName>
        <fullName evidence="4">CUB domain-containing protein</fullName>
    </recommendedName>
</protein>
<proteinExistence type="predicted"/>
<dbReference type="PANTHER" id="PTHR22991:SF40">
    <property type="entry name" value="PROTEIN CBG13490"/>
    <property type="match status" value="1"/>
</dbReference>
<accession>A0AAV5ULL7</accession>
<keyword evidence="1" id="KW-1015">Disulfide bond</keyword>
<keyword evidence="3" id="KW-1185">Reference proteome</keyword>
<evidence type="ECO:0008006" key="4">
    <source>
        <dbReference type="Google" id="ProtNLM"/>
    </source>
</evidence>
<organism evidence="2 3">
    <name type="scientific">Pristionchus entomophagus</name>
    <dbReference type="NCBI Taxonomy" id="358040"/>
    <lineage>
        <taxon>Eukaryota</taxon>
        <taxon>Metazoa</taxon>
        <taxon>Ecdysozoa</taxon>
        <taxon>Nematoda</taxon>
        <taxon>Chromadorea</taxon>
        <taxon>Rhabditida</taxon>
        <taxon>Rhabditina</taxon>
        <taxon>Diplogasteromorpha</taxon>
        <taxon>Diplogasteroidea</taxon>
        <taxon>Neodiplogasteridae</taxon>
        <taxon>Pristionchus</taxon>
    </lineage>
</organism>
<dbReference type="EMBL" id="BTSX01000006">
    <property type="protein sequence ID" value="GMT08030.1"/>
    <property type="molecule type" value="Genomic_DNA"/>
</dbReference>
<reference evidence="2" key="1">
    <citation type="submission" date="2023-10" db="EMBL/GenBank/DDBJ databases">
        <title>Genome assembly of Pristionchus species.</title>
        <authorList>
            <person name="Yoshida K."/>
            <person name="Sommer R.J."/>
        </authorList>
    </citation>
    <scope>NUCLEOTIDE SEQUENCE</scope>
    <source>
        <strain evidence="2">RS0144</strain>
    </source>
</reference>
<gene>
    <name evidence="2" type="ORF">PENTCL1PPCAC_30204</name>
</gene>
<evidence type="ECO:0000313" key="3">
    <source>
        <dbReference type="Proteomes" id="UP001432027"/>
    </source>
</evidence>
<evidence type="ECO:0000313" key="2">
    <source>
        <dbReference type="EMBL" id="GMT08030.1"/>
    </source>
</evidence>
<dbReference type="Proteomes" id="UP001432027">
    <property type="component" value="Unassembled WGS sequence"/>
</dbReference>
<comment type="caution">
    <text evidence="2">The sequence shown here is derived from an EMBL/GenBank/DDBJ whole genome shotgun (WGS) entry which is preliminary data.</text>
</comment>
<dbReference type="AlphaFoldDB" id="A0AAV5ULL7"/>
<dbReference type="PROSITE" id="PS00615">
    <property type="entry name" value="C_TYPE_LECTIN_1"/>
    <property type="match status" value="1"/>
</dbReference>
<dbReference type="InterPro" id="IPR050976">
    <property type="entry name" value="Snaclec"/>
</dbReference>
<dbReference type="PANTHER" id="PTHR22991">
    <property type="entry name" value="PROTEIN CBG13490"/>
    <property type="match status" value="1"/>
</dbReference>
<feature type="non-terminal residue" evidence="2">
    <location>
        <position position="1"/>
    </location>
</feature>
<sequence length="161" mass="17928">EMPNHNVGECVATETGFVSDQWVNFDCSTSSLPFMCARDQASIPARHQASGCPLIKEFASGDDVHSLSFPHPPEAGSCDYLLIGRVDTRDITLSISTFDVNKCCDLLHLRPRWQQHRTDHRLSGSFASGTQITINSYSVRHHWNSTSGANVRGWQINMEAH</sequence>